<dbReference type="SUPFAM" id="SSF56219">
    <property type="entry name" value="DNase I-like"/>
    <property type="match status" value="1"/>
</dbReference>
<dbReference type="EMBL" id="JACGWN010000002">
    <property type="protein sequence ID" value="KAL0458765.1"/>
    <property type="molecule type" value="Genomic_DNA"/>
</dbReference>
<gene>
    <name evidence="1" type="ORF">Slati_0503700</name>
</gene>
<accession>A0AAW2XYL6</accession>
<sequence length="218" mass="25535">MLLWRKDISLVVHSFSTSHIDATVSTEEGTYGWRFTGIYGQPDAAKRSESWKLLRSLSKSSSRPWICACDFNEILSPDEKIGIPRPRRQIEEFRSRLSNCSRIDHTSLIIKLAAELSQTSIRRKRLFQFEGMWIRAPDCENLVHCLWNHEVEGTASERILQRQWAVREGFIQWDRTTFGQVHSRVKELEDKLSKVTTDPISVENRLMRSWLRKELDES</sequence>
<organism evidence="1">
    <name type="scientific">Sesamum latifolium</name>
    <dbReference type="NCBI Taxonomy" id="2727402"/>
    <lineage>
        <taxon>Eukaryota</taxon>
        <taxon>Viridiplantae</taxon>
        <taxon>Streptophyta</taxon>
        <taxon>Embryophyta</taxon>
        <taxon>Tracheophyta</taxon>
        <taxon>Spermatophyta</taxon>
        <taxon>Magnoliopsida</taxon>
        <taxon>eudicotyledons</taxon>
        <taxon>Gunneridae</taxon>
        <taxon>Pentapetalae</taxon>
        <taxon>asterids</taxon>
        <taxon>lamiids</taxon>
        <taxon>Lamiales</taxon>
        <taxon>Pedaliaceae</taxon>
        <taxon>Sesamum</taxon>
    </lineage>
</organism>
<evidence type="ECO:0000313" key="1">
    <source>
        <dbReference type="EMBL" id="KAL0458765.1"/>
    </source>
</evidence>
<name>A0AAW2XYL6_9LAMI</name>
<reference evidence="1" key="1">
    <citation type="submission" date="2020-06" db="EMBL/GenBank/DDBJ databases">
        <authorList>
            <person name="Li T."/>
            <person name="Hu X."/>
            <person name="Zhang T."/>
            <person name="Song X."/>
            <person name="Zhang H."/>
            <person name="Dai N."/>
            <person name="Sheng W."/>
            <person name="Hou X."/>
            <person name="Wei L."/>
        </authorList>
    </citation>
    <scope>NUCLEOTIDE SEQUENCE</scope>
    <source>
        <strain evidence="1">KEN1</strain>
        <tissue evidence="1">Leaf</tissue>
    </source>
</reference>
<comment type="caution">
    <text evidence="1">The sequence shown here is derived from an EMBL/GenBank/DDBJ whole genome shotgun (WGS) entry which is preliminary data.</text>
</comment>
<proteinExistence type="predicted"/>
<protein>
    <recommendedName>
        <fullName evidence="2">Endonuclease/exonuclease/phosphatase domain-containing protein</fullName>
    </recommendedName>
</protein>
<dbReference type="InterPro" id="IPR036691">
    <property type="entry name" value="Endo/exonu/phosph_ase_sf"/>
</dbReference>
<dbReference type="Gene3D" id="3.60.10.10">
    <property type="entry name" value="Endonuclease/exonuclease/phosphatase"/>
    <property type="match status" value="1"/>
</dbReference>
<reference evidence="1" key="2">
    <citation type="journal article" date="2024" name="Plant">
        <title>Genomic evolution and insights into agronomic trait innovations of Sesamum species.</title>
        <authorList>
            <person name="Miao H."/>
            <person name="Wang L."/>
            <person name="Qu L."/>
            <person name="Liu H."/>
            <person name="Sun Y."/>
            <person name="Le M."/>
            <person name="Wang Q."/>
            <person name="Wei S."/>
            <person name="Zheng Y."/>
            <person name="Lin W."/>
            <person name="Duan Y."/>
            <person name="Cao H."/>
            <person name="Xiong S."/>
            <person name="Wang X."/>
            <person name="Wei L."/>
            <person name="Li C."/>
            <person name="Ma Q."/>
            <person name="Ju M."/>
            <person name="Zhao R."/>
            <person name="Li G."/>
            <person name="Mu C."/>
            <person name="Tian Q."/>
            <person name="Mei H."/>
            <person name="Zhang T."/>
            <person name="Gao T."/>
            <person name="Zhang H."/>
        </authorList>
    </citation>
    <scope>NUCLEOTIDE SEQUENCE</scope>
    <source>
        <strain evidence="1">KEN1</strain>
    </source>
</reference>
<evidence type="ECO:0008006" key="2">
    <source>
        <dbReference type="Google" id="ProtNLM"/>
    </source>
</evidence>
<dbReference type="AlphaFoldDB" id="A0AAW2XYL6"/>